<dbReference type="GO" id="GO:0003746">
    <property type="term" value="F:translation elongation factor activity"/>
    <property type="evidence" value="ECO:0007669"/>
    <property type="project" value="TreeGrafter"/>
</dbReference>
<accession>A0AAV2TIW0</accession>
<sequence>MDELAAYFSKDDSPKTILPTKDLRCRTNMRKDCRYGALRRCSTDTAGICTMEKSWQEDMDGADKTTDAIRGVGSVANGFKPEDATSRDRTGSTNLVMLNHLPPEVEMGNIEYKRKLVDPTPNRFEHLVTQMKWRLNEGDGEAIYRLGVDDDGNISGLSPNELTPSLRTLTRMAHRLNATVKPLREWIVDPAICSDESLTPNAHVRGEHRKAVELLIRQLPTINQGKSNICIAVLGGVDAGKSTLIGVLTDGELDNGRGRARLNLFRHPHEVQSGRTSSLSSQLLGFDSNGNVLNYRRTDGRLERCSVEEVVQKSAQLVTLLDLAGLAKYQRTTLSGLSRTQPVGVLLVVSATTGLTSVGLEHAQLAISLGLPLGVVISKIDAVLDTTDRARHVRLVYSQILQRIKQLRLRVPFVPDFEALRDPSPTEGIKSMKKYDYMIPPFFPVSCVSGEGLDQLARFLSRLGRTAVHTRSIDPQIDVPSPLPSANGLEKNPLNFFCDSPSSTSSSDSDSTNSHENCLTKEDCFVSTVNSSLAATNRARNSRLICFWVNQVFEHIPGVPDPVLYGKIQSGQLNINQFAWLGPDQFGEFHLVRVVSLMHNRLPHSVVYAGQTASVAVHFIAGSTLDYDSDRKVKTQPDHPIYSGHRQYYKAENDENVPKDTDSSGSPNSSTSTTPVILRRGMVLISHQSWSTNYGSLLNLDNPLPFRLPRCIGVNSSVGVAWTVGLALTHLLPASPTVSGSPAALPTLPLLNQQVTVYAGCVAQSAVVLAESETGPPVGEHSNNAHIAVRFVRRPEYLEVNRRIILTWASCAKAVGYISSLRDLVTRERPFSCSNLDVDGTKSDLFSCGEQPVEALRSDPKRPLRGTASLPSAISRAGHLDEDRILPTRFPLRHRQTDGDACSGGDGNHWITSPDLTLPSTTVNRLLLEDPRTSAKLALLNEDSPEDGNLTPADVQSEHLIAVDGSELDSEIRRDESSPQSYLYTRRRRRHQSDVF</sequence>
<dbReference type="AlphaFoldDB" id="A0AAV2TIW0"/>
<name>A0AAV2TIW0_CALDB</name>
<feature type="compositionally biased region" description="Basic residues" evidence="1">
    <location>
        <begin position="985"/>
        <end position="996"/>
    </location>
</feature>
<evidence type="ECO:0000313" key="3">
    <source>
        <dbReference type="EMBL" id="CAL5136292.1"/>
    </source>
</evidence>
<dbReference type="InterPro" id="IPR009000">
    <property type="entry name" value="Transl_B-barrel_sf"/>
</dbReference>
<dbReference type="PANTHER" id="PTHR43721:SF3">
    <property type="entry name" value="GTP-BINDING PROTEIN 2"/>
    <property type="match status" value="1"/>
</dbReference>
<comment type="caution">
    <text evidence="3">The sequence shown here is derived from an EMBL/GenBank/DDBJ whole genome shotgun (WGS) entry which is preliminary data.</text>
</comment>
<dbReference type="SUPFAM" id="SSF52540">
    <property type="entry name" value="P-loop containing nucleoside triphosphate hydrolases"/>
    <property type="match status" value="1"/>
</dbReference>
<evidence type="ECO:0000313" key="4">
    <source>
        <dbReference type="Proteomes" id="UP001497525"/>
    </source>
</evidence>
<gene>
    <name evidence="3" type="ORF">CDAUBV1_LOCUS10356</name>
</gene>
<feature type="compositionally biased region" description="Low complexity" evidence="1">
    <location>
        <begin position="663"/>
        <end position="674"/>
    </location>
</feature>
<dbReference type="InterPro" id="IPR050055">
    <property type="entry name" value="EF-Tu_GTPase"/>
</dbReference>
<evidence type="ECO:0000259" key="2">
    <source>
        <dbReference type="Pfam" id="PF00009"/>
    </source>
</evidence>
<proteinExistence type="predicted"/>
<evidence type="ECO:0000256" key="1">
    <source>
        <dbReference type="SAM" id="MobiDB-lite"/>
    </source>
</evidence>
<dbReference type="PANTHER" id="PTHR43721">
    <property type="entry name" value="ELONGATION FACTOR TU-RELATED"/>
    <property type="match status" value="1"/>
</dbReference>
<feature type="compositionally biased region" description="Basic and acidic residues" evidence="1">
    <location>
        <begin position="649"/>
        <end position="662"/>
    </location>
</feature>
<dbReference type="InterPro" id="IPR027417">
    <property type="entry name" value="P-loop_NTPase"/>
</dbReference>
<feature type="domain" description="Tr-type G" evidence="2">
    <location>
        <begin position="228"/>
        <end position="461"/>
    </location>
</feature>
<dbReference type="Proteomes" id="UP001497525">
    <property type="component" value="Unassembled WGS sequence"/>
</dbReference>
<dbReference type="GO" id="GO:0005525">
    <property type="term" value="F:GTP binding"/>
    <property type="evidence" value="ECO:0007669"/>
    <property type="project" value="InterPro"/>
</dbReference>
<dbReference type="InterPro" id="IPR000795">
    <property type="entry name" value="T_Tr_GTP-bd_dom"/>
</dbReference>
<protein>
    <recommendedName>
        <fullName evidence="2">Tr-type G domain-containing protein</fullName>
    </recommendedName>
</protein>
<feature type="region of interest" description="Disordered" evidence="1">
    <location>
        <begin position="631"/>
        <end position="674"/>
    </location>
</feature>
<dbReference type="GO" id="GO:0003924">
    <property type="term" value="F:GTPase activity"/>
    <property type="evidence" value="ECO:0007669"/>
    <property type="project" value="InterPro"/>
</dbReference>
<dbReference type="SUPFAM" id="SSF50447">
    <property type="entry name" value="Translation proteins"/>
    <property type="match status" value="1"/>
</dbReference>
<dbReference type="Gene3D" id="3.40.50.300">
    <property type="entry name" value="P-loop containing nucleotide triphosphate hydrolases"/>
    <property type="match status" value="1"/>
</dbReference>
<reference evidence="3" key="1">
    <citation type="submission" date="2024-06" db="EMBL/GenBank/DDBJ databases">
        <authorList>
            <person name="Liu X."/>
            <person name="Lenzi L."/>
            <person name="Haldenby T S."/>
            <person name="Uol C."/>
        </authorList>
    </citation>
    <scope>NUCLEOTIDE SEQUENCE</scope>
</reference>
<dbReference type="EMBL" id="CAXLJL010000301">
    <property type="protein sequence ID" value="CAL5136292.1"/>
    <property type="molecule type" value="Genomic_DNA"/>
</dbReference>
<feature type="region of interest" description="Disordered" evidence="1">
    <location>
        <begin position="969"/>
        <end position="996"/>
    </location>
</feature>
<organism evidence="3 4">
    <name type="scientific">Calicophoron daubneyi</name>
    <name type="common">Rumen fluke</name>
    <name type="synonym">Paramphistomum daubneyi</name>
    <dbReference type="NCBI Taxonomy" id="300641"/>
    <lineage>
        <taxon>Eukaryota</taxon>
        <taxon>Metazoa</taxon>
        <taxon>Spiralia</taxon>
        <taxon>Lophotrochozoa</taxon>
        <taxon>Platyhelminthes</taxon>
        <taxon>Trematoda</taxon>
        <taxon>Digenea</taxon>
        <taxon>Plagiorchiida</taxon>
        <taxon>Pronocephalata</taxon>
        <taxon>Paramphistomoidea</taxon>
        <taxon>Paramphistomidae</taxon>
        <taxon>Calicophoron</taxon>
    </lineage>
</organism>
<dbReference type="Pfam" id="PF00009">
    <property type="entry name" value="GTP_EFTU"/>
    <property type="match status" value="1"/>
</dbReference>
<feature type="region of interest" description="Disordered" evidence="1">
    <location>
        <begin position="896"/>
        <end position="915"/>
    </location>
</feature>